<evidence type="ECO:0000259" key="2">
    <source>
        <dbReference type="Pfam" id="PF20666"/>
    </source>
</evidence>
<gene>
    <name evidence="3" type="primary">jg23158</name>
    <name evidence="3" type="ORF">PAEG_LOCUS26195</name>
</gene>
<feature type="domain" description="Centromere/kinetochore protein zw10 middle" evidence="1">
    <location>
        <begin position="204"/>
        <end position="398"/>
    </location>
</feature>
<organism evidence="3 4">
    <name type="scientific">Pararge aegeria aegeria</name>
    <dbReference type="NCBI Taxonomy" id="348720"/>
    <lineage>
        <taxon>Eukaryota</taxon>
        <taxon>Metazoa</taxon>
        <taxon>Ecdysozoa</taxon>
        <taxon>Arthropoda</taxon>
        <taxon>Hexapoda</taxon>
        <taxon>Insecta</taxon>
        <taxon>Pterygota</taxon>
        <taxon>Neoptera</taxon>
        <taxon>Endopterygota</taxon>
        <taxon>Lepidoptera</taxon>
        <taxon>Glossata</taxon>
        <taxon>Ditrysia</taxon>
        <taxon>Papilionoidea</taxon>
        <taxon>Nymphalidae</taxon>
        <taxon>Satyrinae</taxon>
        <taxon>Satyrini</taxon>
        <taxon>Parargina</taxon>
        <taxon>Pararge</taxon>
    </lineage>
</organism>
<evidence type="ECO:0000259" key="1">
    <source>
        <dbReference type="Pfam" id="PF20665"/>
    </source>
</evidence>
<sequence>MSLISEVMLEADKVNTKDLNKCRDELVPKLKDLTERIQMLTWSLHQNFIDTYLSFTPTKSLEQLNYKNRKANIIADFEKFQEDLKLLNGNFEKEETMEEFENNCKKLDTSLNSFYNLCTVVEGKIILDKANHEFGRYNYSEAMISVKELQKKLRSLKFEGNGAKALANLNSQAESQLALYTAQLSIEMEDIFTWSQKRGSNFLTYSLSVQQSDPNLIQKILKSLYITERMNAELALFSHFFIDKLLHNVIRHNCEIFTEDHIGALVFNIKIDLNERKKPNFQTIFNNLTAIFEFLQSTLGSQFEADKTFIQVFADNIHDKFFNKIIEDCIRSNLPSCDGSYQNYKNIVIELDSFNKFLVELRFVEAENSPLNKYINDTECVLYNKKCDKLLSDVRNLLNQSLSYGTIVVGSNFDVQNESLLDVTQKDVVYDLNNPLFMPKCVISQNVKRIMSMIVEHLEESVKLPEKYSNQLVMYIKDIAVMYQCIVPKKFKINLECCPLDIGKNFFIKPHLCTLTS</sequence>
<dbReference type="PANTHER" id="PTHR12205">
    <property type="entry name" value="CENTROMERE/KINETOCHORE PROTEIN ZW10"/>
    <property type="match status" value="1"/>
</dbReference>
<reference evidence="3" key="1">
    <citation type="submission" date="2022-03" db="EMBL/GenBank/DDBJ databases">
        <authorList>
            <person name="Lindestad O."/>
        </authorList>
    </citation>
    <scope>NUCLEOTIDE SEQUENCE</scope>
</reference>
<comment type="caution">
    <text evidence="3">The sequence shown here is derived from an EMBL/GenBank/DDBJ whole genome shotgun (WGS) entry which is preliminary data.</text>
</comment>
<evidence type="ECO:0000313" key="3">
    <source>
        <dbReference type="EMBL" id="CAH2267697.1"/>
    </source>
</evidence>
<dbReference type="Pfam" id="PF20665">
    <property type="entry name" value="Zw10_middle"/>
    <property type="match status" value="1"/>
</dbReference>
<dbReference type="InterPro" id="IPR048344">
    <property type="entry name" value="Zw10_middle"/>
</dbReference>
<dbReference type="InterPro" id="IPR048343">
    <property type="entry name" value="ZW10_C"/>
</dbReference>
<proteinExistence type="predicted"/>
<accession>A0A8S4SKJ2</accession>
<feature type="domain" description="Centromere/kinetochore protein zw10 C-terminal" evidence="2">
    <location>
        <begin position="438"/>
        <end position="499"/>
    </location>
</feature>
<dbReference type="GO" id="GO:0007094">
    <property type="term" value="P:mitotic spindle assembly checkpoint signaling"/>
    <property type="evidence" value="ECO:0007669"/>
    <property type="project" value="TreeGrafter"/>
</dbReference>
<keyword evidence="4" id="KW-1185">Reference proteome</keyword>
<name>A0A8S4SKJ2_9NEOP</name>
<dbReference type="GO" id="GO:0005737">
    <property type="term" value="C:cytoplasm"/>
    <property type="evidence" value="ECO:0007669"/>
    <property type="project" value="GOC"/>
</dbReference>
<dbReference type="EMBL" id="CAKXAJ010026384">
    <property type="protein sequence ID" value="CAH2267697.1"/>
    <property type="molecule type" value="Genomic_DNA"/>
</dbReference>
<evidence type="ECO:0000313" key="4">
    <source>
        <dbReference type="Proteomes" id="UP000838756"/>
    </source>
</evidence>
<dbReference type="OrthoDB" id="534815at2759"/>
<dbReference type="Proteomes" id="UP000838756">
    <property type="component" value="Unassembled WGS sequence"/>
</dbReference>
<dbReference type="Pfam" id="PF20666">
    <property type="entry name" value="ZW10_C"/>
    <property type="match status" value="1"/>
</dbReference>
<dbReference type="GO" id="GO:1990423">
    <property type="term" value="C:RZZ complex"/>
    <property type="evidence" value="ECO:0007669"/>
    <property type="project" value="TreeGrafter"/>
</dbReference>
<dbReference type="PANTHER" id="PTHR12205:SF0">
    <property type="entry name" value="CENTROMERE_KINETOCHORE PROTEIN ZW10 HOMOLOG"/>
    <property type="match status" value="1"/>
</dbReference>
<dbReference type="AlphaFoldDB" id="A0A8S4SKJ2"/>
<protein>
    <submittedName>
        <fullName evidence="3">Jg23158 protein</fullName>
    </submittedName>
</protein>
<dbReference type="GO" id="GO:0006888">
    <property type="term" value="P:endoplasmic reticulum to Golgi vesicle-mediated transport"/>
    <property type="evidence" value="ECO:0007669"/>
    <property type="project" value="TreeGrafter"/>
</dbReference>